<accession>A0A2G9P425</accession>
<gene>
    <name evidence="2" type="ORF">AB205_0190590</name>
</gene>
<sequence>MVAAFKQTAAVAEEPPSSSKEDSPMTESDSESKIDDLRYQQIEMDQMCGAYLATCGPHGAEGSKCGENTE</sequence>
<keyword evidence="3" id="KW-1185">Reference proteome</keyword>
<dbReference type="EMBL" id="KV923846">
    <property type="protein sequence ID" value="PIN98074.1"/>
    <property type="molecule type" value="Genomic_DNA"/>
</dbReference>
<reference evidence="3" key="1">
    <citation type="journal article" date="2017" name="Nat. Commun.">
        <title>The North American bullfrog draft genome provides insight into hormonal regulation of long noncoding RNA.</title>
        <authorList>
            <person name="Hammond S.A."/>
            <person name="Warren R.L."/>
            <person name="Vandervalk B.P."/>
            <person name="Kucuk E."/>
            <person name="Khan H."/>
            <person name="Gibb E.A."/>
            <person name="Pandoh P."/>
            <person name="Kirk H."/>
            <person name="Zhao Y."/>
            <person name="Jones M."/>
            <person name="Mungall A.J."/>
            <person name="Coope R."/>
            <person name="Pleasance S."/>
            <person name="Moore R.A."/>
            <person name="Holt R.A."/>
            <person name="Round J.M."/>
            <person name="Ohora S."/>
            <person name="Walle B.V."/>
            <person name="Veldhoen N."/>
            <person name="Helbing C.C."/>
            <person name="Birol I."/>
        </authorList>
    </citation>
    <scope>NUCLEOTIDE SEQUENCE [LARGE SCALE GENOMIC DNA]</scope>
</reference>
<feature type="region of interest" description="Disordered" evidence="1">
    <location>
        <begin position="1"/>
        <end position="36"/>
    </location>
</feature>
<evidence type="ECO:0000313" key="3">
    <source>
        <dbReference type="Proteomes" id="UP000228934"/>
    </source>
</evidence>
<evidence type="ECO:0000313" key="2">
    <source>
        <dbReference type="EMBL" id="PIN98074.1"/>
    </source>
</evidence>
<protein>
    <submittedName>
        <fullName evidence="2">Uncharacterized protein</fullName>
    </submittedName>
</protein>
<evidence type="ECO:0000256" key="1">
    <source>
        <dbReference type="SAM" id="MobiDB-lite"/>
    </source>
</evidence>
<organism evidence="2 3">
    <name type="scientific">Aquarana catesbeiana</name>
    <name type="common">American bullfrog</name>
    <name type="synonym">Rana catesbeiana</name>
    <dbReference type="NCBI Taxonomy" id="8400"/>
    <lineage>
        <taxon>Eukaryota</taxon>
        <taxon>Metazoa</taxon>
        <taxon>Chordata</taxon>
        <taxon>Craniata</taxon>
        <taxon>Vertebrata</taxon>
        <taxon>Euteleostomi</taxon>
        <taxon>Amphibia</taxon>
        <taxon>Batrachia</taxon>
        <taxon>Anura</taxon>
        <taxon>Neobatrachia</taxon>
        <taxon>Ranoidea</taxon>
        <taxon>Ranidae</taxon>
        <taxon>Aquarana</taxon>
    </lineage>
</organism>
<name>A0A2G9P425_AQUCT</name>
<proteinExistence type="predicted"/>
<dbReference type="AlphaFoldDB" id="A0A2G9P425"/>
<dbReference type="Proteomes" id="UP000228934">
    <property type="component" value="Unassembled WGS sequence"/>
</dbReference>